<protein>
    <submittedName>
        <fullName evidence="1">Uncharacterized protein</fullName>
    </submittedName>
</protein>
<evidence type="ECO:0000313" key="1">
    <source>
        <dbReference type="EMBL" id="GEM84859.1"/>
    </source>
</evidence>
<dbReference type="EMBL" id="BJXL01000138">
    <property type="protein sequence ID" value="GEM84859.1"/>
    <property type="molecule type" value="Genomic_DNA"/>
</dbReference>
<evidence type="ECO:0000313" key="2">
    <source>
        <dbReference type="Proteomes" id="UP000321197"/>
    </source>
</evidence>
<accession>A0A511R5H1</accession>
<dbReference type="Proteomes" id="UP000321197">
    <property type="component" value="Unassembled WGS sequence"/>
</dbReference>
<name>A0A511R5H1_9DEIN</name>
<comment type="caution">
    <text evidence="1">The sequence shown here is derived from an EMBL/GenBank/DDBJ whole genome shotgun (WGS) entry which is preliminary data.</text>
</comment>
<sequence length="78" mass="8856">MNCILIQKVDTQQIPVSRHVHNAFLAHTGDPRELYLTFNQDEQALAGVPLTVQQLAWLNDPRWANLPQPLPLVFAQTL</sequence>
<reference evidence="1 2" key="1">
    <citation type="submission" date="2019-07" db="EMBL/GenBank/DDBJ databases">
        <title>Whole genome shotgun sequence of Meiothermus hypogaeus NBRC 106114.</title>
        <authorList>
            <person name="Hosoyama A."/>
            <person name="Uohara A."/>
            <person name="Ohji S."/>
            <person name="Ichikawa N."/>
        </authorList>
    </citation>
    <scope>NUCLEOTIDE SEQUENCE [LARGE SCALE GENOMIC DNA]</scope>
    <source>
        <strain evidence="1 2">NBRC 106114</strain>
    </source>
</reference>
<organism evidence="1 2">
    <name type="scientific">Meiothermus hypogaeus NBRC 106114</name>
    <dbReference type="NCBI Taxonomy" id="1227553"/>
    <lineage>
        <taxon>Bacteria</taxon>
        <taxon>Thermotogati</taxon>
        <taxon>Deinococcota</taxon>
        <taxon>Deinococci</taxon>
        <taxon>Thermales</taxon>
        <taxon>Thermaceae</taxon>
        <taxon>Meiothermus</taxon>
    </lineage>
</organism>
<gene>
    <name evidence="1" type="ORF">MHY01S_30250</name>
</gene>
<proteinExistence type="predicted"/>
<dbReference type="AlphaFoldDB" id="A0A511R5H1"/>